<feature type="compositionally biased region" description="Polar residues" evidence="1">
    <location>
        <begin position="143"/>
        <end position="154"/>
    </location>
</feature>
<evidence type="ECO:0000313" key="3">
    <source>
        <dbReference type="Proteomes" id="UP000814243"/>
    </source>
</evidence>
<dbReference type="EMBL" id="JACEFF010000005">
    <property type="protein sequence ID" value="KAH9645933.1"/>
    <property type="molecule type" value="Genomic_DNA"/>
</dbReference>
<reference evidence="2" key="1">
    <citation type="journal article" date="2021" name="G3 (Bethesda)">
        <title>Genome and transcriptome analysis of the beet armyworm Spodoptera exigua reveals targets for pest control. .</title>
        <authorList>
            <person name="Simon S."/>
            <person name="Breeschoten T."/>
            <person name="Jansen H.J."/>
            <person name="Dirks R.P."/>
            <person name="Schranz M.E."/>
            <person name="Ros V.I.D."/>
        </authorList>
    </citation>
    <scope>NUCLEOTIDE SEQUENCE</scope>
    <source>
        <strain evidence="2">TB_SE_WUR_2020</strain>
    </source>
</reference>
<proteinExistence type="predicted"/>
<feature type="compositionally biased region" description="Low complexity" evidence="1">
    <location>
        <begin position="193"/>
        <end position="203"/>
    </location>
</feature>
<feature type="compositionally biased region" description="Basic residues" evidence="1">
    <location>
        <begin position="206"/>
        <end position="215"/>
    </location>
</feature>
<dbReference type="AlphaFoldDB" id="A0A922STC7"/>
<evidence type="ECO:0000256" key="1">
    <source>
        <dbReference type="SAM" id="MobiDB-lite"/>
    </source>
</evidence>
<accession>A0A922STC7</accession>
<dbReference type="Proteomes" id="UP000814243">
    <property type="component" value="Unassembled WGS sequence"/>
</dbReference>
<feature type="region of interest" description="Disordered" evidence="1">
    <location>
        <begin position="97"/>
        <end position="176"/>
    </location>
</feature>
<feature type="region of interest" description="Disordered" evidence="1">
    <location>
        <begin position="1"/>
        <end position="31"/>
    </location>
</feature>
<name>A0A922STC7_SPOEX</name>
<evidence type="ECO:0000313" key="2">
    <source>
        <dbReference type="EMBL" id="KAH9645933.1"/>
    </source>
</evidence>
<sequence>MTRGLPKSTKRAYHVDIKNQENLSPDSEPMPITVEKPKFDLKQDLPTVTKIVSLVPDYSSDSTVSENDDSIHLNNNAELANYDTQILPISGNNTQRFRSFSSSSSSSSTSSSLSSSSSSSSSSSDAPEVSEDQQIIQQRACRNKNSVPNYNISPIYSDESDIDLSDDDPTIDYNSIPRKHIRRQNFLFERSTSDSSDSNSETNNIRRGRKRSRKN</sequence>
<feature type="compositionally biased region" description="Acidic residues" evidence="1">
    <location>
        <begin position="158"/>
        <end position="170"/>
    </location>
</feature>
<gene>
    <name evidence="2" type="ORF">HF086_011395</name>
</gene>
<protein>
    <submittedName>
        <fullName evidence="2">Uncharacterized protein</fullName>
    </submittedName>
</protein>
<organism evidence="2 3">
    <name type="scientific">Spodoptera exigua</name>
    <name type="common">Beet armyworm</name>
    <name type="synonym">Noctua fulgens</name>
    <dbReference type="NCBI Taxonomy" id="7107"/>
    <lineage>
        <taxon>Eukaryota</taxon>
        <taxon>Metazoa</taxon>
        <taxon>Ecdysozoa</taxon>
        <taxon>Arthropoda</taxon>
        <taxon>Hexapoda</taxon>
        <taxon>Insecta</taxon>
        <taxon>Pterygota</taxon>
        <taxon>Neoptera</taxon>
        <taxon>Endopterygota</taxon>
        <taxon>Lepidoptera</taxon>
        <taxon>Glossata</taxon>
        <taxon>Ditrysia</taxon>
        <taxon>Noctuoidea</taxon>
        <taxon>Noctuidae</taxon>
        <taxon>Amphipyrinae</taxon>
        <taxon>Spodoptera</taxon>
    </lineage>
</organism>
<feature type="compositionally biased region" description="Low complexity" evidence="1">
    <location>
        <begin position="99"/>
        <end position="124"/>
    </location>
</feature>
<comment type="caution">
    <text evidence="2">The sequence shown here is derived from an EMBL/GenBank/DDBJ whole genome shotgun (WGS) entry which is preliminary data.</text>
</comment>
<feature type="region of interest" description="Disordered" evidence="1">
    <location>
        <begin position="188"/>
        <end position="215"/>
    </location>
</feature>